<protein>
    <submittedName>
        <fullName evidence="2">Uncharacterized protein</fullName>
    </submittedName>
</protein>
<organism evidence="2 3">
    <name type="scientific">Pleurodeles waltl</name>
    <name type="common">Iberian ribbed newt</name>
    <dbReference type="NCBI Taxonomy" id="8319"/>
    <lineage>
        <taxon>Eukaryota</taxon>
        <taxon>Metazoa</taxon>
        <taxon>Chordata</taxon>
        <taxon>Craniata</taxon>
        <taxon>Vertebrata</taxon>
        <taxon>Euteleostomi</taxon>
        <taxon>Amphibia</taxon>
        <taxon>Batrachia</taxon>
        <taxon>Caudata</taxon>
        <taxon>Salamandroidea</taxon>
        <taxon>Salamandridae</taxon>
        <taxon>Pleurodelinae</taxon>
        <taxon>Pleurodeles</taxon>
    </lineage>
</organism>
<dbReference type="AlphaFoldDB" id="A0AAV7RHW0"/>
<feature type="compositionally biased region" description="Low complexity" evidence="1">
    <location>
        <begin position="235"/>
        <end position="257"/>
    </location>
</feature>
<dbReference type="EMBL" id="JANPWB010000009">
    <property type="protein sequence ID" value="KAJ1151568.1"/>
    <property type="molecule type" value="Genomic_DNA"/>
</dbReference>
<gene>
    <name evidence="2" type="ORF">NDU88_004348</name>
</gene>
<keyword evidence="3" id="KW-1185">Reference proteome</keyword>
<reference evidence="2" key="1">
    <citation type="journal article" date="2022" name="bioRxiv">
        <title>Sequencing and chromosome-scale assembly of the giantPleurodeles waltlgenome.</title>
        <authorList>
            <person name="Brown T."/>
            <person name="Elewa A."/>
            <person name="Iarovenko S."/>
            <person name="Subramanian E."/>
            <person name="Araus A.J."/>
            <person name="Petzold A."/>
            <person name="Susuki M."/>
            <person name="Suzuki K.-i.T."/>
            <person name="Hayashi T."/>
            <person name="Toyoda A."/>
            <person name="Oliveira C."/>
            <person name="Osipova E."/>
            <person name="Leigh N.D."/>
            <person name="Simon A."/>
            <person name="Yun M.H."/>
        </authorList>
    </citation>
    <scope>NUCLEOTIDE SEQUENCE</scope>
    <source>
        <strain evidence="2">20211129_DDA</strain>
        <tissue evidence="2">Liver</tissue>
    </source>
</reference>
<feature type="compositionally biased region" description="Low complexity" evidence="1">
    <location>
        <begin position="190"/>
        <end position="203"/>
    </location>
</feature>
<evidence type="ECO:0000313" key="3">
    <source>
        <dbReference type="Proteomes" id="UP001066276"/>
    </source>
</evidence>
<name>A0AAV7RHW0_PLEWA</name>
<feature type="compositionally biased region" description="Polar residues" evidence="1">
    <location>
        <begin position="278"/>
        <end position="288"/>
    </location>
</feature>
<evidence type="ECO:0000313" key="2">
    <source>
        <dbReference type="EMBL" id="KAJ1151568.1"/>
    </source>
</evidence>
<comment type="caution">
    <text evidence="2">The sequence shown here is derived from an EMBL/GenBank/DDBJ whole genome shotgun (WGS) entry which is preliminary data.</text>
</comment>
<sequence>MIPPDLGSRLDRPLSRHLFPALGPPPCFTHRDKLRPSCCFYLLPCRAGPSLPGTLLVIPCSGICTWGPSPRLLTPPWASRPATATPLLFRPPLRFTRPLAAWALSVHPPQLQDLPPGTAATPLQSTFEGCGPASAASPPTRPRALASLHSRGQALSQSQLALLLRGSSPPATPPVTPGSDFCPEGRLHTPSPRSGAARPPRAGLHTSRSVMPEGRPKSPAVATKASLLTSASRGSSAAPSLCSPSPHHTPRGTTRPVTGGGNLGTGWQGLLRADDGGVQSTLRVQPPS</sequence>
<dbReference type="Proteomes" id="UP001066276">
    <property type="component" value="Chromosome 5"/>
</dbReference>
<evidence type="ECO:0000256" key="1">
    <source>
        <dbReference type="SAM" id="MobiDB-lite"/>
    </source>
</evidence>
<feature type="compositionally biased region" description="Gly residues" evidence="1">
    <location>
        <begin position="258"/>
        <end position="267"/>
    </location>
</feature>
<proteinExistence type="predicted"/>
<accession>A0AAV7RHW0</accession>
<feature type="region of interest" description="Disordered" evidence="1">
    <location>
        <begin position="165"/>
        <end position="288"/>
    </location>
</feature>